<keyword evidence="4" id="KW-1185">Reference proteome</keyword>
<dbReference type="Proteomes" id="UP000039865">
    <property type="component" value="Unassembled WGS sequence"/>
</dbReference>
<accession>A0A078BCH1</accession>
<feature type="transmembrane region" description="Helical" evidence="2">
    <location>
        <begin position="125"/>
        <end position="145"/>
    </location>
</feature>
<sequence length="233" mass="26889">MGNKAIPQYLKGKPQTSIPPTISNPVYTKQDAPPISPELAKAHADQQLENQQGRVSMLQKLFGKNQQQKAQQDSKRVQDIPRINLKGEKVYHSSHPETSPGAIERQLYQIDKGPRMLPRKQRFKVWFALIMIGGWFVGCFSLIAYRLKSDDLELMEREVYEELKKKKEVERFLERQKREDILRKDDNVLLQSTRSISNLSRKDEFDGKLDALKIQDELANEIKNSSKPDKSGI</sequence>
<organism evidence="3 4">
    <name type="scientific">Stylonychia lemnae</name>
    <name type="common">Ciliate</name>
    <dbReference type="NCBI Taxonomy" id="5949"/>
    <lineage>
        <taxon>Eukaryota</taxon>
        <taxon>Sar</taxon>
        <taxon>Alveolata</taxon>
        <taxon>Ciliophora</taxon>
        <taxon>Intramacronucleata</taxon>
        <taxon>Spirotrichea</taxon>
        <taxon>Stichotrichia</taxon>
        <taxon>Sporadotrichida</taxon>
        <taxon>Oxytrichidae</taxon>
        <taxon>Stylonychinae</taxon>
        <taxon>Stylonychia</taxon>
    </lineage>
</organism>
<feature type="region of interest" description="Disordered" evidence="1">
    <location>
        <begin position="1"/>
        <end position="34"/>
    </location>
</feature>
<dbReference type="AlphaFoldDB" id="A0A078BCH1"/>
<keyword evidence="2" id="KW-1133">Transmembrane helix</keyword>
<evidence type="ECO:0000313" key="4">
    <source>
        <dbReference type="Proteomes" id="UP000039865"/>
    </source>
</evidence>
<dbReference type="InParanoid" id="A0A078BCH1"/>
<dbReference type="EMBL" id="CCKQ01018902">
    <property type="protein sequence ID" value="CDW90902.1"/>
    <property type="molecule type" value="Genomic_DNA"/>
</dbReference>
<keyword evidence="2" id="KW-0472">Membrane</keyword>
<evidence type="ECO:0000256" key="1">
    <source>
        <dbReference type="SAM" id="MobiDB-lite"/>
    </source>
</evidence>
<reference evidence="3 4" key="1">
    <citation type="submission" date="2014-06" db="EMBL/GenBank/DDBJ databases">
        <authorList>
            <person name="Swart Estienne"/>
        </authorList>
    </citation>
    <scope>NUCLEOTIDE SEQUENCE [LARGE SCALE GENOMIC DNA]</scope>
    <source>
        <strain evidence="3 4">130c</strain>
    </source>
</reference>
<name>A0A078BCH1_STYLE</name>
<protein>
    <submittedName>
        <fullName evidence="3">Uncharacterized protein</fullName>
    </submittedName>
</protein>
<evidence type="ECO:0000256" key="2">
    <source>
        <dbReference type="SAM" id="Phobius"/>
    </source>
</evidence>
<feature type="compositionally biased region" description="Polar residues" evidence="1">
    <location>
        <begin position="14"/>
        <end position="27"/>
    </location>
</feature>
<keyword evidence="2" id="KW-0812">Transmembrane</keyword>
<dbReference type="OrthoDB" id="323182at2759"/>
<proteinExistence type="predicted"/>
<evidence type="ECO:0000313" key="3">
    <source>
        <dbReference type="EMBL" id="CDW90902.1"/>
    </source>
</evidence>
<gene>
    <name evidence="3" type="primary">Contig13706.g14619</name>
    <name evidence="3" type="ORF">STYLEM_20050</name>
</gene>